<sequence>MVRGLHRIASNQSRYFAQNLVPHRTLTISQYVSKRQSSRTTQHPGLSSPMLPVTINRKELRPGRVTMPFPSNLSWTFTQPAPSPSPPPSAGPSPPIDRCPPRALQADIPDSRPRSITRREMHVAQRRKKLKWHIEKSTKSLLLKCSCSSIIFFFFSSFHNLVGGLCTWTARPEPGTSLVM</sequence>
<dbReference type="InParanoid" id="A0A2T3AGJ7"/>
<dbReference type="EMBL" id="KZ678392">
    <property type="protein sequence ID" value="PSR97325.1"/>
    <property type="molecule type" value="Genomic_DNA"/>
</dbReference>
<evidence type="ECO:0000313" key="2">
    <source>
        <dbReference type="EMBL" id="PSR97325.1"/>
    </source>
</evidence>
<evidence type="ECO:0000313" key="3">
    <source>
        <dbReference type="Proteomes" id="UP000241462"/>
    </source>
</evidence>
<reference evidence="2 3" key="1">
    <citation type="journal article" date="2018" name="Mycol. Prog.">
        <title>Coniella lustricola, a new species from submerged detritus.</title>
        <authorList>
            <person name="Raudabaugh D.B."/>
            <person name="Iturriaga T."/>
            <person name="Carver A."/>
            <person name="Mondo S."/>
            <person name="Pangilinan J."/>
            <person name="Lipzen A."/>
            <person name="He G."/>
            <person name="Amirebrahimi M."/>
            <person name="Grigoriev I.V."/>
            <person name="Miller A.N."/>
        </authorList>
    </citation>
    <scope>NUCLEOTIDE SEQUENCE [LARGE SCALE GENOMIC DNA]</scope>
    <source>
        <strain evidence="2 3">B22-T-1</strain>
    </source>
</reference>
<feature type="region of interest" description="Disordered" evidence="1">
    <location>
        <begin position="76"/>
        <end position="117"/>
    </location>
</feature>
<feature type="compositionally biased region" description="Pro residues" evidence="1">
    <location>
        <begin position="81"/>
        <end position="98"/>
    </location>
</feature>
<dbReference type="AlphaFoldDB" id="A0A2T3AGJ7"/>
<keyword evidence="3" id="KW-1185">Reference proteome</keyword>
<name>A0A2T3AGJ7_9PEZI</name>
<proteinExistence type="predicted"/>
<accession>A0A2T3AGJ7</accession>
<evidence type="ECO:0000256" key="1">
    <source>
        <dbReference type="SAM" id="MobiDB-lite"/>
    </source>
</evidence>
<gene>
    <name evidence="2" type="ORF">BD289DRAFT_107415</name>
</gene>
<organism evidence="2 3">
    <name type="scientific">Coniella lustricola</name>
    <dbReference type="NCBI Taxonomy" id="2025994"/>
    <lineage>
        <taxon>Eukaryota</taxon>
        <taxon>Fungi</taxon>
        <taxon>Dikarya</taxon>
        <taxon>Ascomycota</taxon>
        <taxon>Pezizomycotina</taxon>
        <taxon>Sordariomycetes</taxon>
        <taxon>Sordariomycetidae</taxon>
        <taxon>Diaporthales</taxon>
        <taxon>Schizoparmaceae</taxon>
        <taxon>Coniella</taxon>
    </lineage>
</organism>
<dbReference type="Proteomes" id="UP000241462">
    <property type="component" value="Unassembled WGS sequence"/>
</dbReference>
<protein>
    <submittedName>
        <fullName evidence="2">Uncharacterized protein</fullName>
    </submittedName>
</protein>